<dbReference type="PANTHER" id="PTHR16253:SF0">
    <property type="entry name" value="TETRATRICOPEPTIDE REPEAT PROTEIN 22"/>
    <property type="match status" value="1"/>
</dbReference>
<dbReference type="InterPro" id="IPR042342">
    <property type="entry name" value="TTC22"/>
</dbReference>
<protein>
    <recommendedName>
        <fullName evidence="1">TIR domain-containing protein</fullName>
    </recommendedName>
</protein>
<feature type="domain" description="TIR" evidence="1">
    <location>
        <begin position="335"/>
        <end position="465"/>
    </location>
</feature>
<comment type="caution">
    <text evidence="2">The sequence shown here is derived from an EMBL/GenBank/DDBJ whole genome shotgun (WGS) entry which is preliminary data.</text>
</comment>
<dbReference type="AlphaFoldDB" id="A0ABD3VIS9"/>
<dbReference type="EMBL" id="JBJQND010000011">
    <property type="protein sequence ID" value="KAL3861345.1"/>
    <property type="molecule type" value="Genomic_DNA"/>
</dbReference>
<evidence type="ECO:0000259" key="1">
    <source>
        <dbReference type="PROSITE" id="PS50104"/>
    </source>
</evidence>
<dbReference type="InterPro" id="IPR011044">
    <property type="entry name" value="Quino_amine_DH_bsu"/>
</dbReference>
<organism evidence="2 3">
    <name type="scientific">Sinanodonta woodiana</name>
    <name type="common">Chinese pond mussel</name>
    <name type="synonym">Anodonta woodiana</name>
    <dbReference type="NCBI Taxonomy" id="1069815"/>
    <lineage>
        <taxon>Eukaryota</taxon>
        <taxon>Metazoa</taxon>
        <taxon>Spiralia</taxon>
        <taxon>Lophotrochozoa</taxon>
        <taxon>Mollusca</taxon>
        <taxon>Bivalvia</taxon>
        <taxon>Autobranchia</taxon>
        <taxon>Heteroconchia</taxon>
        <taxon>Palaeoheterodonta</taxon>
        <taxon>Unionida</taxon>
        <taxon>Unionoidea</taxon>
        <taxon>Unionidae</taxon>
        <taxon>Unioninae</taxon>
        <taxon>Sinanodonta</taxon>
    </lineage>
</organism>
<evidence type="ECO:0000313" key="3">
    <source>
        <dbReference type="Proteomes" id="UP001634394"/>
    </source>
</evidence>
<dbReference type="SUPFAM" id="SSF52200">
    <property type="entry name" value="Toll/Interleukin receptor TIR domain"/>
    <property type="match status" value="1"/>
</dbReference>
<accession>A0ABD3VIS9</accession>
<dbReference type="PROSITE" id="PS50104">
    <property type="entry name" value="TIR"/>
    <property type="match status" value="1"/>
</dbReference>
<dbReference type="SUPFAM" id="SSF50969">
    <property type="entry name" value="YVTN repeat-like/Quinoprotein amine dehydrogenase"/>
    <property type="match status" value="1"/>
</dbReference>
<name>A0ABD3VIS9_SINWO</name>
<proteinExistence type="predicted"/>
<dbReference type="Proteomes" id="UP001634394">
    <property type="component" value="Unassembled WGS sequence"/>
</dbReference>
<sequence>MATAREIKDGCNLVCDGTLTLQRANLDPRGIIVSKEMLMVANFKEFNIHLYRISDAKLLAKSDELESEPIGICRTNDTEICVALNNGTILIMSVQYTKDIAVMKRVRKLNVVTAFNEFHGVVRFNDNVVVYGLKQEKICWCIVSMKDGQVGRVHEIYKGNMSHMTTKYNMIYISCYAGILSPQLSGVYGYDIQNNSKQTCAYRHKDLDCPTGITVDPHGFLFVCNWSFITSYIHHLTDKCELVTIYSEGIPLSPRDITFYDKFLYLSAYGSNVINRYKLEYSHQQDTAISAEAKTTMDREVGKEKQQTEVIYSRNLTISEECQVSLKRRVLPPGKKYHAFFSYSNFDIEWVKKTVETLEKEHGFVCCEYDRDNTPGTPLLKFADDSIKNACKTVVVMTKEAVKSGFVVHEIQMALNLGFSENRNCVVPVLLEDCDVPGYLDVLNYVDAREANSRDIWLPKLLNELNA</sequence>
<keyword evidence="3" id="KW-1185">Reference proteome</keyword>
<dbReference type="InterPro" id="IPR035897">
    <property type="entry name" value="Toll_tir_struct_dom_sf"/>
</dbReference>
<gene>
    <name evidence="2" type="ORF">ACJMK2_007381</name>
</gene>
<dbReference type="InterPro" id="IPR000157">
    <property type="entry name" value="TIR_dom"/>
</dbReference>
<reference evidence="2 3" key="1">
    <citation type="submission" date="2024-11" db="EMBL/GenBank/DDBJ databases">
        <title>Chromosome-level genome assembly of the freshwater bivalve Anodonta woodiana.</title>
        <authorList>
            <person name="Chen X."/>
        </authorList>
    </citation>
    <scope>NUCLEOTIDE SEQUENCE [LARGE SCALE GENOMIC DNA]</scope>
    <source>
        <strain evidence="2">MN2024</strain>
        <tissue evidence="2">Gills</tissue>
    </source>
</reference>
<dbReference type="PANTHER" id="PTHR16253">
    <property type="entry name" value="TETRATRICOPEPTIDE REPEAT PROTEIN 22"/>
    <property type="match status" value="1"/>
</dbReference>
<dbReference type="Gene3D" id="3.40.50.10140">
    <property type="entry name" value="Toll/interleukin-1 receptor homology (TIR) domain"/>
    <property type="match status" value="1"/>
</dbReference>
<evidence type="ECO:0000313" key="2">
    <source>
        <dbReference type="EMBL" id="KAL3861345.1"/>
    </source>
</evidence>
<dbReference type="Pfam" id="PF13676">
    <property type="entry name" value="TIR_2"/>
    <property type="match status" value="1"/>
</dbReference>